<feature type="compositionally biased region" description="Pro residues" evidence="1">
    <location>
        <begin position="8"/>
        <end position="17"/>
    </location>
</feature>
<comment type="caution">
    <text evidence="2">The sequence shown here is derived from an EMBL/GenBank/DDBJ whole genome shotgun (WGS) entry which is preliminary data.</text>
</comment>
<keyword evidence="3" id="KW-1185">Reference proteome</keyword>
<dbReference type="Proteomes" id="UP000887013">
    <property type="component" value="Unassembled WGS sequence"/>
</dbReference>
<protein>
    <submittedName>
        <fullName evidence="2">Uncharacterized protein</fullName>
    </submittedName>
</protein>
<dbReference type="EMBL" id="BMAW01060732">
    <property type="protein sequence ID" value="GFT27719.1"/>
    <property type="molecule type" value="Genomic_DNA"/>
</dbReference>
<dbReference type="AlphaFoldDB" id="A0A8X6NQ70"/>
<reference evidence="2" key="1">
    <citation type="submission" date="2020-08" db="EMBL/GenBank/DDBJ databases">
        <title>Multicomponent nature underlies the extraordinary mechanical properties of spider dragline silk.</title>
        <authorList>
            <person name="Kono N."/>
            <person name="Nakamura H."/>
            <person name="Mori M."/>
            <person name="Yoshida Y."/>
            <person name="Ohtoshi R."/>
            <person name="Malay A.D."/>
            <person name="Moran D.A.P."/>
            <person name="Tomita M."/>
            <person name="Numata K."/>
            <person name="Arakawa K."/>
        </authorList>
    </citation>
    <scope>NUCLEOTIDE SEQUENCE</scope>
</reference>
<accession>A0A8X6NQ70</accession>
<evidence type="ECO:0000313" key="3">
    <source>
        <dbReference type="Proteomes" id="UP000887013"/>
    </source>
</evidence>
<proteinExistence type="predicted"/>
<sequence length="109" mass="12488">YFESQVPLRPPSKPCTRPPSHYAHLKRRDPPVIQRRFCLIRHNRLILQRFSPGKYHHVPGFLTLGEETENPFAFRASSFSLLPSGDYRPVHQVGLGMNDSRGVGPVVDR</sequence>
<gene>
    <name evidence="2" type="ORF">NPIL_326351</name>
</gene>
<evidence type="ECO:0000313" key="2">
    <source>
        <dbReference type="EMBL" id="GFT27719.1"/>
    </source>
</evidence>
<organism evidence="2 3">
    <name type="scientific">Nephila pilipes</name>
    <name type="common">Giant wood spider</name>
    <name type="synonym">Nephila maculata</name>
    <dbReference type="NCBI Taxonomy" id="299642"/>
    <lineage>
        <taxon>Eukaryota</taxon>
        <taxon>Metazoa</taxon>
        <taxon>Ecdysozoa</taxon>
        <taxon>Arthropoda</taxon>
        <taxon>Chelicerata</taxon>
        <taxon>Arachnida</taxon>
        <taxon>Araneae</taxon>
        <taxon>Araneomorphae</taxon>
        <taxon>Entelegynae</taxon>
        <taxon>Araneoidea</taxon>
        <taxon>Nephilidae</taxon>
        <taxon>Nephila</taxon>
    </lineage>
</organism>
<feature type="non-terminal residue" evidence="2">
    <location>
        <position position="1"/>
    </location>
</feature>
<feature type="region of interest" description="Disordered" evidence="1">
    <location>
        <begin position="1"/>
        <end position="23"/>
    </location>
</feature>
<name>A0A8X6NQ70_NEPPI</name>
<evidence type="ECO:0000256" key="1">
    <source>
        <dbReference type="SAM" id="MobiDB-lite"/>
    </source>
</evidence>